<evidence type="ECO:0000313" key="11">
    <source>
        <dbReference type="EMBL" id="MBE9069077.1"/>
    </source>
</evidence>
<dbReference type="AlphaFoldDB" id="A0A928ZX20"/>
<keyword evidence="5" id="KW-0547">Nucleotide-binding</keyword>
<dbReference type="Pfam" id="PF00005">
    <property type="entry name" value="ABC_tran"/>
    <property type="match status" value="1"/>
</dbReference>
<accession>A0A928ZX20</accession>
<evidence type="ECO:0000256" key="9">
    <source>
        <dbReference type="SAM" id="Phobius"/>
    </source>
</evidence>
<evidence type="ECO:0000256" key="4">
    <source>
        <dbReference type="ARBA" id="ARBA00022692"/>
    </source>
</evidence>
<feature type="transmembrane region" description="Helical" evidence="9">
    <location>
        <begin position="6"/>
        <end position="26"/>
    </location>
</feature>
<dbReference type="FunFam" id="3.40.50.300:FF:000221">
    <property type="entry name" value="Multidrug ABC transporter ATP-binding protein"/>
    <property type="match status" value="1"/>
</dbReference>
<feature type="domain" description="ABC transporter" evidence="10">
    <location>
        <begin position="115"/>
        <end position="341"/>
    </location>
</feature>
<keyword evidence="2" id="KW-0813">Transport</keyword>
<dbReference type="InterPro" id="IPR027417">
    <property type="entry name" value="P-loop_NTPase"/>
</dbReference>
<keyword evidence="4 9" id="KW-0812">Transmembrane</keyword>
<dbReference type="InterPro" id="IPR039421">
    <property type="entry name" value="Type_1_exporter"/>
</dbReference>
<feature type="non-terminal residue" evidence="11">
    <location>
        <position position="1"/>
    </location>
</feature>
<evidence type="ECO:0000256" key="6">
    <source>
        <dbReference type="ARBA" id="ARBA00022840"/>
    </source>
</evidence>
<dbReference type="PROSITE" id="PS00211">
    <property type="entry name" value="ABC_TRANSPORTER_1"/>
    <property type="match status" value="1"/>
</dbReference>
<dbReference type="GO" id="GO:0005524">
    <property type="term" value="F:ATP binding"/>
    <property type="evidence" value="ECO:0007669"/>
    <property type="project" value="UniProtKB-KW"/>
</dbReference>
<evidence type="ECO:0000256" key="8">
    <source>
        <dbReference type="ARBA" id="ARBA00023136"/>
    </source>
</evidence>
<keyword evidence="8 9" id="KW-0472">Membrane</keyword>
<evidence type="ECO:0000256" key="1">
    <source>
        <dbReference type="ARBA" id="ARBA00004651"/>
    </source>
</evidence>
<dbReference type="Gene3D" id="1.20.1560.10">
    <property type="entry name" value="ABC transporter type 1, transmembrane domain"/>
    <property type="match status" value="1"/>
</dbReference>
<dbReference type="GO" id="GO:0005886">
    <property type="term" value="C:plasma membrane"/>
    <property type="evidence" value="ECO:0007669"/>
    <property type="project" value="UniProtKB-SubCell"/>
</dbReference>
<dbReference type="PANTHER" id="PTHR24221:SF632">
    <property type="entry name" value="ATP-DEPENDENT LIPID A-CORE FLIPPASE"/>
    <property type="match status" value="1"/>
</dbReference>
<dbReference type="InterPro" id="IPR003593">
    <property type="entry name" value="AAA+_ATPase"/>
</dbReference>
<dbReference type="EMBL" id="JADEXP010000231">
    <property type="protein sequence ID" value="MBE9069077.1"/>
    <property type="molecule type" value="Genomic_DNA"/>
</dbReference>
<dbReference type="RefSeq" id="WP_193994996.1">
    <property type="nucleotide sequence ID" value="NZ_JADEXP010000231.1"/>
</dbReference>
<dbReference type="InterPro" id="IPR036640">
    <property type="entry name" value="ABC1_TM_sf"/>
</dbReference>
<comment type="caution">
    <text evidence="11">The sequence shown here is derived from an EMBL/GenBank/DDBJ whole genome shotgun (WGS) entry which is preliminary data.</text>
</comment>
<organism evidence="11 12">
    <name type="scientific">Leptolyngbya cf. ectocarpi LEGE 11479</name>
    <dbReference type="NCBI Taxonomy" id="1828722"/>
    <lineage>
        <taxon>Bacteria</taxon>
        <taxon>Bacillati</taxon>
        <taxon>Cyanobacteriota</taxon>
        <taxon>Cyanophyceae</taxon>
        <taxon>Leptolyngbyales</taxon>
        <taxon>Leptolyngbyaceae</taxon>
        <taxon>Leptolyngbya group</taxon>
        <taxon>Leptolyngbya</taxon>
    </lineage>
</organism>
<evidence type="ECO:0000256" key="7">
    <source>
        <dbReference type="ARBA" id="ARBA00022989"/>
    </source>
</evidence>
<dbReference type="InterPro" id="IPR003439">
    <property type="entry name" value="ABC_transporter-like_ATP-bd"/>
</dbReference>
<keyword evidence="6 11" id="KW-0067">ATP-binding</keyword>
<evidence type="ECO:0000256" key="3">
    <source>
        <dbReference type="ARBA" id="ARBA00022475"/>
    </source>
</evidence>
<feature type="transmembrane region" description="Helical" evidence="9">
    <location>
        <begin position="33"/>
        <end position="55"/>
    </location>
</feature>
<name>A0A928ZX20_LEPEC</name>
<dbReference type="GO" id="GO:0034040">
    <property type="term" value="F:ATPase-coupled lipid transmembrane transporter activity"/>
    <property type="evidence" value="ECO:0007669"/>
    <property type="project" value="TreeGrafter"/>
</dbReference>
<evidence type="ECO:0000259" key="10">
    <source>
        <dbReference type="PROSITE" id="PS50893"/>
    </source>
</evidence>
<dbReference type="SMART" id="SM00382">
    <property type="entry name" value="AAA"/>
    <property type="match status" value="1"/>
</dbReference>
<proteinExistence type="predicted"/>
<protein>
    <submittedName>
        <fullName evidence="11">ATP-binding cassette domain-containing protein</fullName>
    </submittedName>
</protein>
<dbReference type="Proteomes" id="UP000615026">
    <property type="component" value="Unassembled WGS sequence"/>
</dbReference>
<comment type="subcellular location">
    <subcellularLocation>
        <location evidence="1">Cell membrane</location>
        <topology evidence="1">Multi-pass membrane protein</topology>
    </subcellularLocation>
</comment>
<dbReference type="SUPFAM" id="SSF52540">
    <property type="entry name" value="P-loop containing nucleoside triphosphate hydrolases"/>
    <property type="match status" value="1"/>
</dbReference>
<evidence type="ECO:0000256" key="5">
    <source>
        <dbReference type="ARBA" id="ARBA00022741"/>
    </source>
</evidence>
<keyword evidence="12" id="KW-1185">Reference proteome</keyword>
<dbReference type="PANTHER" id="PTHR24221">
    <property type="entry name" value="ATP-BINDING CASSETTE SUB-FAMILY B"/>
    <property type="match status" value="1"/>
</dbReference>
<dbReference type="PROSITE" id="PS50893">
    <property type="entry name" value="ABC_TRANSPORTER_2"/>
    <property type="match status" value="1"/>
</dbReference>
<gene>
    <name evidence="11" type="ORF">IQ260_20740</name>
</gene>
<dbReference type="Gene3D" id="3.40.50.300">
    <property type="entry name" value="P-loop containing nucleotide triphosphate hydrolases"/>
    <property type="match status" value="1"/>
</dbReference>
<dbReference type="GO" id="GO:0016887">
    <property type="term" value="F:ATP hydrolysis activity"/>
    <property type="evidence" value="ECO:0007669"/>
    <property type="project" value="InterPro"/>
</dbReference>
<sequence>MLPRVAIEAILVIFLVLFVSISLVYSEGGIQELTAVLGVFAVAGMRIIPSSSMFLQSLASLRNGTHTLDVLYHDLREIETYIAQNDQKMSLIQKSSEVKANDKAENHSLSFNSSIQLNQVTYNYPEVETPALNNLSLNLKKGQSIAFIGKSGAGKTTLVDLILGLLVPNGGDVRVDDVSIYKDIRAWQNLVGYIPQTIFLMDDTIERNIAFGVPDDLIDHTKLQKAIEAAQLGEFINSLPENINTVVGERGVRLSGGQRQRIGIARALYHEREILVLDEATSALDNETEQLVSESISALAGTKTLIIIAHRLSTIEKCDYVYMLQSGEIIKSGSYQEVVSASH</sequence>
<evidence type="ECO:0000313" key="12">
    <source>
        <dbReference type="Proteomes" id="UP000615026"/>
    </source>
</evidence>
<dbReference type="InterPro" id="IPR017871">
    <property type="entry name" value="ABC_transporter-like_CS"/>
</dbReference>
<keyword evidence="7 9" id="KW-1133">Transmembrane helix</keyword>
<keyword evidence="3" id="KW-1003">Cell membrane</keyword>
<evidence type="ECO:0000256" key="2">
    <source>
        <dbReference type="ARBA" id="ARBA00022448"/>
    </source>
</evidence>
<reference evidence="11" key="1">
    <citation type="submission" date="2020-10" db="EMBL/GenBank/DDBJ databases">
        <authorList>
            <person name="Castelo-Branco R."/>
            <person name="Eusebio N."/>
            <person name="Adriana R."/>
            <person name="Vieira A."/>
            <person name="Brugerolle De Fraissinette N."/>
            <person name="Rezende De Castro R."/>
            <person name="Schneider M.P."/>
            <person name="Vasconcelos V."/>
            <person name="Leao P.N."/>
        </authorList>
    </citation>
    <scope>NUCLEOTIDE SEQUENCE</scope>
    <source>
        <strain evidence="11">LEGE 11479</strain>
    </source>
</reference>